<dbReference type="EMBL" id="BGZK01000638">
    <property type="protein sequence ID" value="GBP54061.1"/>
    <property type="molecule type" value="Genomic_DNA"/>
</dbReference>
<name>A0A4C1WS20_EUMVA</name>
<gene>
    <name evidence="1" type="ORF">EVAR_85364_1</name>
</gene>
<dbReference type="AlphaFoldDB" id="A0A4C1WS20"/>
<comment type="caution">
    <text evidence="1">The sequence shown here is derived from an EMBL/GenBank/DDBJ whole genome shotgun (WGS) entry which is preliminary data.</text>
</comment>
<evidence type="ECO:0000313" key="1">
    <source>
        <dbReference type="EMBL" id="GBP54061.1"/>
    </source>
</evidence>
<keyword evidence="2" id="KW-1185">Reference proteome</keyword>
<proteinExistence type="predicted"/>
<organism evidence="1 2">
    <name type="scientific">Eumeta variegata</name>
    <name type="common">Bagworm moth</name>
    <name type="synonym">Eumeta japonica</name>
    <dbReference type="NCBI Taxonomy" id="151549"/>
    <lineage>
        <taxon>Eukaryota</taxon>
        <taxon>Metazoa</taxon>
        <taxon>Ecdysozoa</taxon>
        <taxon>Arthropoda</taxon>
        <taxon>Hexapoda</taxon>
        <taxon>Insecta</taxon>
        <taxon>Pterygota</taxon>
        <taxon>Neoptera</taxon>
        <taxon>Endopterygota</taxon>
        <taxon>Lepidoptera</taxon>
        <taxon>Glossata</taxon>
        <taxon>Ditrysia</taxon>
        <taxon>Tineoidea</taxon>
        <taxon>Psychidae</taxon>
        <taxon>Oiketicinae</taxon>
        <taxon>Eumeta</taxon>
    </lineage>
</organism>
<sequence>MGGRQAGGTARPACSVGFHRLPANSSYTRRVIALRDRHRNRRWYDRRPPARGRRARSRESRGRFVKPRTVVTCVTRTSDVAGGGVAVSSTYWLYELARCAKCHIQKRIETKASYENPTVSLRNANRLRHSYGGRRRTFTTGGERDTLPEN</sequence>
<dbReference type="Proteomes" id="UP000299102">
    <property type="component" value="Unassembled WGS sequence"/>
</dbReference>
<reference evidence="1 2" key="1">
    <citation type="journal article" date="2019" name="Commun. Biol.">
        <title>The bagworm genome reveals a unique fibroin gene that provides high tensile strength.</title>
        <authorList>
            <person name="Kono N."/>
            <person name="Nakamura H."/>
            <person name="Ohtoshi R."/>
            <person name="Tomita M."/>
            <person name="Numata K."/>
            <person name="Arakawa K."/>
        </authorList>
    </citation>
    <scope>NUCLEOTIDE SEQUENCE [LARGE SCALE GENOMIC DNA]</scope>
</reference>
<protein>
    <submittedName>
        <fullName evidence="1">Uncharacterized protein</fullName>
    </submittedName>
</protein>
<accession>A0A4C1WS20</accession>
<evidence type="ECO:0000313" key="2">
    <source>
        <dbReference type="Proteomes" id="UP000299102"/>
    </source>
</evidence>